<dbReference type="PANTHER" id="PTHR42924:SF3">
    <property type="entry name" value="POLYMERASE_HISTIDINOL PHOSPHATASE N-TERMINAL DOMAIN-CONTAINING PROTEIN"/>
    <property type="match status" value="1"/>
</dbReference>
<feature type="domain" description="Polymerase/histidinol phosphatase N-terminal" evidence="2">
    <location>
        <begin position="3"/>
        <end position="75"/>
    </location>
</feature>
<comment type="caution">
    <text evidence="3">The sequence shown here is derived from an EMBL/GenBank/DDBJ whole genome shotgun (WGS) entry which is preliminary data.</text>
</comment>
<dbReference type="SUPFAM" id="SSF89550">
    <property type="entry name" value="PHP domain-like"/>
    <property type="match status" value="1"/>
</dbReference>
<dbReference type="GO" id="GO:0004534">
    <property type="term" value="F:5'-3' RNA exonuclease activity"/>
    <property type="evidence" value="ECO:0007669"/>
    <property type="project" value="TreeGrafter"/>
</dbReference>
<evidence type="ECO:0000313" key="3">
    <source>
        <dbReference type="EMBL" id="MCP1168402.1"/>
    </source>
</evidence>
<gene>
    <name evidence="3" type="ORF">NHG85_07660</name>
</gene>
<dbReference type="AlphaFoldDB" id="A0A9X2JN79"/>
<reference evidence="3" key="1">
    <citation type="submission" date="2022-06" db="EMBL/GenBank/DDBJ databases">
        <title>Limimaricola sediminis sp. nov., isolated from an intertidal sediment.</title>
        <authorList>
            <person name="Shao X."/>
        </authorList>
    </citation>
    <scope>NUCLEOTIDE SEQUENCE</scope>
    <source>
        <strain evidence="3">ASW11-118</strain>
    </source>
</reference>
<dbReference type="RefSeq" id="WP_253331285.1">
    <property type="nucleotide sequence ID" value="NZ_JAMYXC010000112.1"/>
</dbReference>
<dbReference type="GO" id="GO:0035312">
    <property type="term" value="F:5'-3' DNA exonuclease activity"/>
    <property type="evidence" value="ECO:0007669"/>
    <property type="project" value="TreeGrafter"/>
</dbReference>
<evidence type="ECO:0000259" key="2">
    <source>
        <dbReference type="SMART" id="SM00481"/>
    </source>
</evidence>
<dbReference type="InterPro" id="IPR003141">
    <property type="entry name" value="Pol/His_phosphatase_N"/>
</dbReference>
<proteinExistence type="predicted"/>
<dbReference type="EMBL" id="JAMYXC010000112">
    <property type="protein sequence ID" value="MCP1168402.1"/>
    <property type="molecule type" value="Genomic_DNA"/>
</dbReference>
<feature type="non-terminal residue" evidence="3">
    <location>
        <position position="230"/>
    </location>
</feature>
<evidence type="ECO:0000256" key="1">
    <source>
        <dbReference type="SAM" id="MobiDB-lite"/>
    </source>
</evidence>
<evidence type="ECO:0000313" key="4">
    <source>
        <dbReference type="Proteomes" id="UP001139477"/>
    </source>
</evidence>
<keyword evidence="4" id="KW-1185">Reference proteome</keyword>
<dbReference type="InterPro" id="IPR052018">
    <property type="entry name" value="PHP_domain"/>
</dbReference>
<dbReference type="InterPro" id="IPR016195">
    <property type="entry name" value="Pol/histidinol_Pase-like"/>
</dbReference>
<dbReference type="PANTHER" id="PTHR42924">
    <property type="entry name" value="EXONUCLEASE"/>
    <property type="match status" value="1"/>
</dbReference>
<accession>A0A9X2JN79</accession>
<name>A0A9X2JN79_9RHOB</name>
<dbReference type="Proteomes" id="UP001139477">
    <property type="component" value="Unassembled WGS sequence"/>
</dbReference>
<sequence>MRVVLHCHSTWSYDGHWPLGRIAKTFGALGIDAVMMTEHDTGFDPGRFGAYRQACAEASTRRCKLIPGIEYSSPDNDIHLLSWGLDRFLAEHRPVMETLHAIRRGGGVAVFAHPVRREAWRRFEPDWVPYLSGIELWNRKSDGLTWGREAERLIAETGLPATVGMDFHRARHFYALSHRVAVDRGRDLEADLVSAIRTGALRPMALGRPLLDAQGRPDGPHDRLEQWRRA</sequence>
<dbReference type="SMART" id="SM00481">
    <property type="entry name" value="POLIIIAc"/>
    <property type="match status" value="1"/>
</dbReference>
<dbReference type="Gene3D" id="3.20.20.140">
    <property type="entry name" value="Metal-dependent hydrolases"/>
    <property type="match status" value="1"/>
</dbReference>
<feature type="compositionally biased region" description="Basic and acidic residues" evidence="1">
    <location>
        <begin position="218"/>
        <end position="230"/>
    </location>
</feature>
<feature type="region of interest" description="Disordered" evidence="1">
    <location>
        <begin position="208"/>
        <end position="230"/>
    </location>
</feature>
<protein>
    <submittedName>
        <fullName evidence="3">PHP domain-containing protein</fullName>
    </submittedName>
</protein>
<organism evidence="3 4">
    <name type="scientific">Limimaricola litoreus</name>
    <dbReference type="NCBI Taxonomy" id="2955316"/>
    <lineage>
        <taxon>Bacteria</taxon>
        <taxon>Pseudomonadati</taxon>
        <taxon>Pseudomonadota</taxon>
        <taxon>Alphaproteobacteria</taxon>
        <taxon>Rhodobacterales</taxon>
        <taxon>Paracoccaceae</taxon>
        <taxon>Limimaricola</taxon>
    </lineage>
</organism>